<dbReference type="GO" id="GO:0003899">
    <property type="term" value="F:DNA-directed RNA polymerase activity"/>
    <property type="evidence" value="ECO:0007669"/>
    <property type="project" value="UniProtKB-UniRule"/>
</dbReference>
<evidence type="ECO:0000256" key="3">
    <source>
        <dbReference type="ARBA" id="ARBA00013725"/>
    </source>
</evidence>
<dbReference type="EC" id="2.7.7.6" evidence="2 10"/>
<evidence type="ECO:0000256" key="6">
    <source>
        <dbReference type="ARBA" id="ARBA00022695"/>
    </source>
</evidence>
<name>A0A9X7Z9F1_9BACL</name>
<dbReference type="KEGG" id="afx:JZ786_11710"/>
<dbReference type="InterPro" id="IPR036161">
    <property type="entry name" value="RPB6/omega-like_sf"/>
</dbReference>
<dbReference type="PANTHER" id="PTHR34476:SF1">
    <property type="entry name" value="DNA-DIRECTED RNA POLYMERASE SUBUNIT OMEGA"/>
    <property type="match status" value="1"/>
</dbReference>
<evidence type="ECO:0000256" key="7">
    <source>
        <dbReference type="ARBA" id="ARBA00023163"/>
    </source>
</evidence>
<dbReference type="PANTHER" id="PTHR34476">
    <property type="entry name" value="DNA-DIRECTED RNA POLYMERASE SUBUNIT OMEGA"/>
    <property type="match status" value="1"/>
</dbReference>
<dbReference type="SMART" id="SM01409">
    <property type="entry name" value="RNA_pol_Rpb6"/>
    <property type="match status" value="1"/>
</dbReference>
<sequence length="68" mass="7683">MLYPSIDRLMGLVDSKYSLVVATSKRARKLQDRGLNQPGSSTTKNVSRALWEIADGKVHYFKTREGIK</sequence>
<dbReference type="Gene3D" id="3.90.940.10">
    <property type="match status" value="1"/>
</dbReference>
<dbReference type="InterPro" id="IPR003716">
    <property type="entry name" value="DNA-dir_RNA_pol_omega"/>
</dbReference>
<comment type="similarity">
    <text evidence="1 10">Belongs to the RNA polymerase subunit omega family.</text>
</comment>
<protein>
    <recommendedName>
        <fullName evidence="3 10">DNA-directed RNA polymerase subunit omega</fullName>
        <shortName evidence="10">RNAP omega subunit</shortName>
        <ecNumber evidence="2 10">2.7.7.6</ecNumber>
    </recommendedName>
    <alternativeName>
        <fullName evidence="10">RNA polymerase omega subunit</fullName>
    </alternativeName>
    <alternativeName>
        <fullName evidence="8 10">Transcriptase subunit omega</fullName>
    </alternativeName>
</protein>
<evidence type="ECO:0000256" key="8">
    <source>
        <dbReference type="ARBA" id="ARBA00029924"/>
    </source>
</evidence>
<dbReference type="GO" id="GO:0003677">
    <property type="term" value="F:DNA binding"/>
    <property type="evidence" value="ECO:0007669"/>
    <property type="project" value="UniProtKB-UniRule"/>
</dbReference>
<dbReference type="HAMAP" id="MF_00366">
    <property type="entry name" value="RNApol_bact_RpoZ"/>
    <property type="match status" value="1"/>
</dbReference>
<comment type="function">
    <text evidence="10">Promotes RNA polymerase assembly. Latches the N- and C-terminal regions of the beta' subunit thereby facilitating its interaction with the beta and alpha subunits.</text>
</comment>
<evidence type="ECO:0000256" key="10">
    <source>
        <dbReference type="HAMAP-Rule" id="MF_00366"/>
    </source>
</evidence>
<proteinExistence type="inferred from homology"/>
<evidence type="ECO:0000256" key="4">
    <source>
        <dbReference type="ARBA" id="ARBA00022478"/>
    </source>
</evidence>
<evidence type="ECO:0000313" key="11">
    <source>
        <dbReference type="EMBL" id="QSO49501.1"/>
    </source>
</evidence>
<accession>A0A9X7Z9F1</accession>
<dbReference type="Pfam" id="PF01192">
    <property type="entry name" value="RNA_pol_Rpb6"/>
    <property type="match status" value="1"/>
</dbReference>
<dbReference type="RefSeq" id="WP_206658811.1">
    <property type="nucleotide sequence ID" value="NZ_CP071182.1"/>
</dbReference>
<dbReference type="AlphaFoldDB" id="A0A9X7Z9F1"/>
<gene>
    <name evidence="10 11" type="primary">rpoZ</name>
    <name evidence="11" type="ORF">JZ786_11710</name>
</gene>
<keyword evidence="6 10" id="KW-0548">Nucleotidyltransferase</keyword>
<dbReference type="GO" id="GO:0000428">
    <property type="term" value="C:DNA-directed RNA polymerase complex"/>
    <property type="evidence" value="ECO:0007669"/>
    <property type="project" value="UniProtKB-KW"/>
</dbReference>
<dbReference type="InterPro" id="IPR006110">
    <property type="entry name" value="Pol_omega/Rpo6/RPB6"/>
</dbReference>
<dbReference type="NCBIfam" id="TIGR00690">
    <property type="entry name" value="rpoZ"/>
    <property type="match status" value="1"/>
</dbReference>
<organism evidence="11 12">
    <name type="scientific">Alicyclobacillus mengziensis</name>
    <dbReference type="NCBI Taxonomy" id="2931921"/>
    <lineage>
        <taxon>Bacteria</taxon>
        <taxon>Bacillati</taxon>
        <taxon>Bacillota</taxon>
        <taxon>Bacilli</taxon>
        <taxon>Bacillales</taxon>
        <taxon>Alicyclobacillaceae</taxon>
        <taxon>Alicyclobacillus</taxon>
    </lineage>
</organism>
<evidence type="ECO:0000256" key="9">
    <source>
        <dbReference type="ARBA" id="ARBA00048552"/>
    </source>
</evidence>
<evidence type="ECO:0000256" key="1">
    <source>
        <dbReference type="ARBA" id="ARBA00006711"/>
    </source>
</evidence>
<evidence type="ECO:0000256" key="2">
    <source>
        <dbReference type="ARBA" id="ARBA00012418"/>
    </source>
</evidence>
<keyword evidence="12" id="KW-1185">Reference proteome</keyword>
<comment type="catalytic activity">
    <reaction evidence="9 10">
        <text>RNA(n) + a ribonucleoside 5'-triphosphate = RNA(n+1) + diphosphate</text>
        <dbReference type="Rhea" id="RHEA:21248"/>
        <dbReference type="Rhea" id="RHEA-COMP:14527"/>
        <dbReference type="Rhea" id="RHEA-COMP:17342"/>
        <dbReference type="ChEBI" id="CHEBI:33019"/>
        <dbReference type="ChEBI" id="CHEBI:61557"/>
        <dbReference type="ChEBI" id="CHEBI:140395"/>
        <dbReference type="EC" id="2.7.7.6"/>
    </reaction>
</comment>
<dbReference type="GO" id="GO:0006351">
    <property type="term" value="P:DNA-templated transcription"/>
    <property type="evidence" value="ECO:0007669"/>
    <property type="project" value="UniProtKB-UniRule"/>
</dbReference>
<comment type="subunit">
    <text evidence="10">The RNAP catalytic core consists of 2 alpha, 1 beta, 1 beta' and 1 omega subunit. When a sigma factor is associated with the core the holoenzyme is formed, which can initiate transcription.</text>
</comment>
<keyword evidence="4 10" id="KW-0240">DNA-directed RNA polymerase</keyword>
<keyword evidence="7 10" id="KW-0804">Transcription</keyword>
<evidence type="ECO:0000313" key="12">
    <source>
        <dbReference type="Proteomes" id="UP000663505"/>
    </source>
</evidence>
<keyword evidence="5 10" id="KW-0808">Transferase</keyword>
<evidence type="ECO:0000256" key="5">
    <source>
        <dbReference type="ARBA" id="ARBA00022679"/>
    </source>
</evidence>
<dbReference type="EMBL" id="CP071182">
    <property type="protein sequence ID" value="QSO49501.1"/>
    <property type="molecule type" value="Genomic_DNA"/>
</dbReference>
<reference evidence="11 12" key="1">
    <citation type="submission" date="2021-02" db="EMBL/GenBank/DDBJ databases">
        <title>Alicyclobacillus curvatus sp. nov. and Alicyclobacillus mengziensis sp. nov., two acidophilic bacteria isolated from acid mine drainage.</title>
        <authorList>
            <person name="Huang Y."/>
        </authorList>
    </citation>
    <scope>NUCLEOTIDE SEQUENCE [LARGE SCALE GENOMIC DNA]</scope>
    <source>
        <strain evidence="11 12">S30H14</strain>
    </source>
</reference>
<dbReference type="SUPFAM" id="SSF63562">
    <property type="entry name" value="RPB6/omega subunit-like"/>
    <property type="match status" value="1"/>
</dbReference>
<dbReference type="Proteomes" id="UP000663505">
    <property type="component" value="Chromosome"/>
</dbReference>